<keyword evidence="5" id="KW-1185">Reference proteome</keyword>
<protein>
    <submittedName>
        <fullName evidence="2">DUF1639 family protein</fullName>
    </submittedName>
</protein>
<evidence type="ECO:0000313" key="6">
    <source>
        <dbReference type="Proteomes" id="UP000265566"/>
    </source>
</evidence>
<feature type="region of interest" description="Disordered" evidence="1">
    <location>
        <begin position="186"/>
        <end position="211"/>
    </location>
</feature>
<feature type="region of interest" description="Disordered" evidence="1">
    <location>
        <begin position="1"/>
        <end position="25"/>
    </location>
</feature>
<dbReference type="Proteomes" id="UP000002051">
    <property type="component" value="Unassembled WGS sequence"/>
</dbReference>
<dbReference type="OrthoDB" id="769821at2759"/>
<dbReference type="EMBL" id="PSQE01000001">
    <property type="protein sequence ID" value="RHN82407.1"/>
    <property type="molecule type" value="Genomic_DNA"/>
</dbReference>
<dbReference type="Gramene" id="rna6570">
    <property type="protein sequence ID" value="RHN82407.1"/>
    <property type="gene ID" value="gene6570"/>
</dbReference>
<reference evidence="2 5" key="2">
    <citation type="journal article" date="2014" name="BMC Genomics">
        <title>An improved genome release (version Mt4.0) for the model legume Medicago truncatula.</title>
        <authorList>
            <person name="Tang H."/>
            <person name="Krishnakumar V."/>
            <person name="Bidwell S."/>
            <person name="Rosen B."/>
            <person name="Chan A."/>
            <person name="Zhou S."/>
            <person name="Gentzbittel L."/>
            <person name="Childs K.L."/>
            <person name="Yandell M."/>
            <person name="Gundlach H."/>
            <person name="Mayer K.F."/>
            <person name="Schwartz D.C."/>
            <person name="Town C.D."/>
        </authorList>
    </citation>
    <scope>GENOME REANNOTATION</scope>
    <source>
        <strain evidence="4 5">cv. Jemalong A17</strain>
    </source>
</reference>
<dbReference type="KEGG" id="mtr:11425406"/>
<dbReference type="InterPro" id="IPR012438">
    <property type="entry name" value="DUF1639"/>
</dbReference>
<dbReference type="eggNOG" id="ENOG502RZ6T">
    <property type="taxonomic scope" value="Eukaryota"/>
</dbReference>
<gene>
    <name evidence="4" type="primary">11425406</name>
    <name evidence="2" type="ordered locus">MTR_1g110370</name>
    <name evidence="3" type="ORF">MtrunA17_Chr1g0209591</name>
</gene>
<accession>G7IC98</accession>
<feature type="compositionally biased region" description="Gly residues" evidence="1">
    <location>
        <begin position="156"/>
        <end position="166"/>
    </location>
</feature>
<dbReference type="EMBL" id="CM001217">
    <property type="protein sequence ID" value="AES62885.1"/>
    <property type="molecule type" value="Genomic_DNA"/>
</dbReference>
<feature type="compositionally biased region" description="Acidic residues" evidence="1">
    <location>
        <begin position="1"/>
        <end position="10"/>
    </location>
</feature>
<evidence type="ECO:0000256" key="1">
    <source>
        <dbReference type="SAM" id="MobiDB-lite"/>
    </source>
</evidence>
<evidence type="ECO:0000313" key="5">
    <source>
        <dbReference type="Proteomes" id="UP000002051"/>
    </source>
</evidence>
<feature type="region of interest" description="Disordered" evidence="1">
    <location>
        <begin position="133"/>
        <end position="170"/>
    </location>
</feature>
<evidence type="ECO:0000313" key="4">
    <source>
        <dbReference type="EnsemblPlants" id="AES62885"/>
    </source>
</evidence>
<evidence type="ECO:0000313" key="2">
    <source>
        <dbReference type="EMBL" id="AES62885.1"/>
    </source>
</evidence>
<feature type="compositionally biased region" description="Basic residues" evidence="1">
    <location>
        <begin position="193"/>
        <end position="204"/>
    </location>
</feature>
<feature type="region of interest" description="Disordered" evidence="1">
    <location>
        <begin position="44"/>
        <end position="75"/>
    </location>
</feature>
<reference evidence="4" key="3">
    <citation type="submission" date="2015-04" db="UniProtKB">
        <authorList>
            <consortium name="EnsemblPlants"/>
        </authorList>
    </citation>
    <scope>IDENTIFICATION</scope>
    <source>
        <strain evidence="4">cv. Jemalong A17</strain>
    </source>
</reference>
<dbReference type="STRING" id="3880.G7IC98"/>
<reference evidence="3" key="5">
    <citation type="journal article" date="2018" name="Nat. Plants">
        <title>Whole-genome landscape of Medicago truncatula symbiotic genes.</title>
        <authorList>
            <person name="Pecrix Y."/>
            <person name="Gamas P."/>
            <person name="Carrere S."/>
        </authorList>
    </citation>
    <scope>NUCLEOTIDE SEQUENCE</scope>
    <source>
        <tissue evidence="3">Leaves</tissue>
    </source>
</reference>
<dbReference type="Proteomes" id="UP000265566">
    <property type="component" value="Chromosome 1"/>
</dbReference>
<reference evidence="6" key="4">
    <citation type="journal article" date="2018" name="Nat. Plants">
        <title>Whole-genome landscape of Medicago truncatula symbiotic genes.</title>
        <authorList>
            <person name="Pecrix Y."/>
            <person name="Staton S.E."/>
            <person name="Sallet E."/>
            <person name="Lelandais-Briere C."/>
            <person name="Moreau S."/>
            <person name="Carrere S."/>
            <person name="Blein T."/>
            <person name="Jardinaud M.F."/>
            <person name="Latrasse D."/>
            <person name="Zouine M."/>
            <person name="Zahm M."/>
            <person name="Kreplak J."/>
            <person name="Mayjonade B."/>
            <person name="Satge C."/>
            <person name="Perez M."/>
            <person name="Cauet S."/>
            <person name="Marande W."/>
            <person name="Chantry-Darmon C."/>
            <person name="Lopez-Roques C."/>
            <person name="Bouchez O."/>
            <person name="Berard A."/>
            <person name="Debelle F."/>
            <person name="Munos S."/>
            <person name="Bendahmane A."/>
            <person name="Berges H."/>
            <person name="Niebel A."/>
            <person name="Buitink J."/>
            <person name="Frugier F."/>
            <person name="Benhamed M."/>
            <person name="Crespi M."/>
            <person name="Gouzy J."/>
            <person name="Gamas P."/>
        </authorList>
    </citation>
    <scope>NUCLEOTIDE SEQUENCE [LARGE SCALE GENOMIC DNA]</scope>
    <source>
        <strain evidence="6">cv. Jemalong A17</strain>
    </source>
</reference>
<organism evidence="2 5">
    <name type="scientific">Medicago truncatula</name>
    <name type="common">Barrel medic</name>
    <name type="synonym">Medicago tribuloides</name>
    <dbReference type="NCBI Taxonomy" id="3880"/>
    <lineage>
        <taxon>Eukaryota</taxon>
        <taxon>Viridiplantae</taxon>
        <taxon>Streptophyta</taxon>
        <taxon>Embryophyta</taxon>
        <taxon>Tracheophyta</taxon>
        <taxon>Spermatophyta</taxon>
        <taxon>Magnoliopsida</taxon>
        <taxon>eudicotyledons</taxon>
        <taxon>Gunneridae</taxon>
        <taxon>Pentapetalae</taxon>
        <taxon>rosids</taxon>
        <taxon>fabids</taxon>
        <taxon>Fabales</taxon>
        <taxon>Fabaceae</taxon>
        <taxon>Papilionoideae</taxon>
        <taxon>50 kb inversion clade</taxon>
        <taxon>NPAAA clade</taxon>
        <taxon>Hologalegina</taxon>
        <taxon>IRL clade</taxon>
        <taxon>Trifolieae</taxon>
        <taxon>Medicago</taxon>
    </lineage>
</organism>
<name>G7IC98_MEDTR</name>
<dbReference type="OMA" id="KFRSVNA"/>
<dbReference type="Pfam" id="PF07797">
    <property type="entry name" value="DUF1639"/>
    <property type="match status" value="1"/>
</dbReference>
<feature type="compositionally biased region" description="Basic and acidic residues" evidence="1">
    <location>
        <begin position="134"/>
        <end position="146"/>
    </location>
</feature>
<reference evidence="2 5" key="1">
    <citation type="journal article" date="2011" name="Nature">
        <title>The Medicago genome provides insight into the evolution of rhizobial symbioses.</title>
        <authorList>
            <person name="Young N.D."/>
            <person name="Debelle F."/>
            <person name="Oldroyd G.E."/>
            <person name="Geurts R."/>
            <person name="Cannon S.B."/>
            <person name="Udvardi M.K."/>
            <person name="Benedito V.A."/>
            <person name="Mayer K.F."/>
            <person name="Gouzy J."/>
            <person name="Schoof H."/>
            <person name="Van de Peer Y."/>
            <person name="Proost S."/>
            <person name="Cook D.R."/>
            <person name="Meyers B.C."/>
            <person name="Spannagl M."/>
            <person name="Cheung F."/>
            <person name="De Mita S."/>
            <person name="Krishnakumar V."/>
            <person name="Gundlach H."/>
            <person name="Zhou S."/>
            <person name="Mudge J."/>
            <person name="Bharti A.K."/>
            <person name="Murray J.D."/>
            <person name="Naoumkina M.A."/>
            <person name="Rosen B."/>
            <person name="Silverstein K.A."/>
            <person name="Tang H."/>
            <person name="Rombauts S."/>
            <person name="Zhao P.X."/>
            <person name="Zhou P."/>
            <person name="Barbe V."/>
            <person name="Bardou P."/>
            <person name="Bechner M."/>
            <person name="Bellec A."/>
            <person name="Berger A."/>
            <person name="Berges H."/>
            <person name="Bidwell S."/>
            <person name="Bisseling T."/>
            <person name="Choisne N."/>
            <person name="Couloux A."/>
            <person name="Denny R."/>
            <person name="Deshpande S."/>
            <person name="Dai X."/>
            <person name="Doyle J.J."/>
            <person name="Dudez A.M."/>
            <person name="Farmer A.D."/>
            <person name="Fouteau S."/>
            <person name="Franken C."/>
            <person name="Gibelin C."/>
            <person name="Gish J."/>
            <person name="Goldstein S."/>
            <person name="Gonzalez A.J."/>
            <person name="Green P.J."/>
            <person name="Hallab A."/>
            <person name="Hartog M."/>
            <person name="Hua A."/>
            <person name="Humphray S.J."/>
            <person name="Jeong D.H."/>
            <person name="Jing Y."/>
            <person name="Jocker A."/>
            <person name="Kenton S.M."/>
            <person name="Kim D.J."/>
            <person name="Klee K."/>
            <person name="Lai H."/>
            <person name="Lang C."/>
            <person name="Lin S."/>
            <person name="Macmil S.L."/>
            <person name="Magdelenat G."/>
            <person name="Matthews L."/>
            <person name="McCorrison J."/>
            <person name="Monaghan E.L."/>
            <person name="Mun J.H."/>
            <person name="Najar F.Z."/>
            <person name="Nicholson C."/>
            <person name="Noirot C."/>
            <person name="O'Bleness M."/>
            <person name="Paule C.R."/>
            <person name="Poulain J."/>
            <person name="Prion F."/>
            <person name="Qin B."/>
            <person name="Qu C."/>
            <person name="Retzel E.F."/>
            <person name="Riddle C."/>
            <person name="Sallet E."/>
            <person name="Samain S."/>
            <person name="Samson N."/>
            <person name="Sanders I."/>
            <person name="Saurat O."/>
            <person name="Scarpelli C."/>
            <person name="Schiex T."/>
            <person name="Segurens B."/>
            <person name="Severin A.J."/>
            <person name="Sherrier D.J."/>
            <person name="Shi R."/>
            <person name="Sims S."/>
            <person name="Singer S.R."/>
            <person name="Sinharoy S."/>
            <person name="Sterck L."/>
            <person name="Viollet A."/>
            <person name="Wang B.B."/>
            <person name="Wang K."/>
            <person name="Wang M."/>
            <person name="Wang X."/>
            <person name="Warfsmann J."/>
            <person name="Weissenbach J."/>
            <person name="White D.D."/>
            <person name="White J.D."/>
            <person name="Wiley G.B."/>
            <person name="Wincker P."/>
            <person name="Xing Y."/>
            <person name="Yang L."/>
            <person name="Yao Z."/>
            <person name="Ying F."/>
            <person name="Zhai J."/>
            <person name="Zhou L."/>
            <person name="Zuber A."/>
            <person name="Denarie J."/>
            <person name="Dixon R.A."/>
            <person name="May G.D."/>
            <person name="Schwartz D.C."/>
            <person name="Rogers J."/>
            <person name="Quetier F."/>
            <person name="Town C.D."/>
            <person name="Roe B.A."/>
        </authorList>
    </citation>
    <scope>NUCLEOTIDE SEQUENCE [LARGE SCALE GENOMIC DNA]</scope>
    <source>
        <strain evidence="2">A17</strain>
        <strain evidence="4 5">cv. Jemalong A17</strain>
    </source>
</reference>
<dbReference type="EnsemblPlants" id="AES62885">
    <property type="protein sequence ID" value="AES62885"/>
    <property type="gene ID" value="MTR_1g110370"/>
</dbReference>
<dbReference type="HOGENOM" id="CLU_075926_3_0_1"/>
<evidence type="ECO:0000313" key="3">
    <source>
        <dbReference type="EMBL" id="RHN82407.1"/>
    </source>
</evidence>
<dbReference type="PANTHER" id="PTHR33130:SF43">
    <property type="entry name" value="OS01G0688600 PROTEIN"/>
    <property type="match status" value="1"/>
</dbReference>
<sequence length="240" mass="26953">MVFSGEEEESGAVMGNGSGEGERLKHPLHNFHFPYLKWGNQRSLRCQKNPENGDDPSMVSPPENRMNRLRIDGGDDGIDAMRERLMFDLKVEAGRMKDAILKKEKENGAGEGSLVAAAGEKVWNLRRRRGVAGENEKELKIDEKKPIGSSPLRNGNGVGKLRGGGSPEKKVKFSLSLMKKEIEEDFITMTGQKPHRRPKKRPRNVQKQMDTLFPGMWLSEINADSYKVPDDVPDNNGKKR</sequence>
<dbReference type="AlphaFoldDB" id="G7IC98"/>
<dbReference type="PANTHER" id="PTHR33130">
    <property type="entry name" value="PUTATIVE (DUF1639)-RELATED"/>
    <property type="match status" value="1"/>
</dbReference>
<feature type="compositionally biased region" description="Basic and acidic residues" evidence="1">
    <location>
        <begin position="65"/>
        <end position="75"/>
    </location>
</feature>
<proteinExistence type="predicted"/>
<dbReference type="PaxDb" id="3880-AES62885"/>